<evidence type="ECO:0000313" key="2">
    <source>
        <dbReference type="Proteomes" id="UP000717624"/>
    </source>
</evidence>
<dbReference type="Proteomes" id="UP000717624">
    <property type="component" value="Unassembled WGS sequence"/>
</dbReference>
<keyword evidence="2" id="KW-1185">Reference proteome</keyword>
<comment type="caution">
    <text evidence="1">The sequence shown here is derived from an EMBL/GenBank/DDBJ whole genome shotgun (WGS) entry which is preliminary data.</text>
</comment>
<dbReference type="InterPro" id="IPR036638">
    <property type="entry name" value="HLH_DNA-bd_sf"/>
</dbReference>
<reference evidence="1" key="1">
    <citation type="submission" date="2021-01" db="EMBL/GenBank/DDBJ databases">
        <title>Genomic Encyclopedia of Type Strains, Phase IV (KMG-IV): sequencing the most valuable type-strain genomes for metagenomic binning, comparative biology and taxonomic classification.</title>
        <authorList>
            <person name="Goeker M."/>
        </authorList>
    </citation>
    <scope>NUCLEOTIDE SEQUENCE</scope>
    <source>
        <strain evidence="1">DSM 25523</strain>
    </source>
</reference>
<dbReference type="GO" id="GO:0046983">
    <property type="term" value="F:protein dimerization activity"/>
    <property type="evidence" value="ECO:0007669"/>
    <property type="project" value="InterPro"/>
</dbReference>
<dbReference type="SUPFAM" id="SSF140500">
    <property type="entry name" value="BAS1536-like"/>
    <property type="match status" value="1"/>
</dbReference>
<evidence type="ECO:0000313" key="1">
    <source>
        <dbReference type="EMBL" id="MBM7588600.1"/>
    </source>
</evidence>
<accession>A0A939BN86</accession>
<dbReference type="EMBL" id="JAFBEB010000001">
    <property type="protein sequence ID" value="MBM7588600.1"/>
    <property type="molecule type" value="Genomic_DNA"/>
</dbReference>
<dbReference type="GO" id="GO:0043937">
    <property type="term" value="P:regulation of sporulation"/>
    <property type="evidence" value="ECO:0007669"/>
    <property type="project" value="InterPro"/>
</dbReference>
<dbReference type="InterPro" id="IPR037208">
    <property type="entry name" value="Spo0E-like_sf"/>
</dbReference>
<proteinExistence type="predicted"/>
<protein>
    <recommendedName>
        <fullName evidence="3">Spo0E like sporulation regulatory protein</fullName>
    </recommendedName>
</protein>
<dbReference type="Pfam" id="PF09388">
    <property type="entry name" value="SpoOE-like"/>
    <property type="match status" value="1"/>
</dbReference>
<dbReference type="InterPro" id="IPR018540">
    <property type="entry name" value="Spo0E-like"/>
</dbReference>
<dbReference type="Gene3D" id="4.10.280.10">
    <property type="entry name" value="Helix-loop-helix DNA-binding domain"/>
    <property type="match status" value="1"/>
</dbReference>
<sequence>MPKEEDPQDLLKLIDFHKKYLIVLAKERKLSHPTVLIVSQYLDKLLNRYNQQKS</sequence>
<gene>
    <name evidence="1" type="ORF">JOD01_000186</name>
</gene>
<organism evidence="1 2">
    <name type="scientific">Brevibacillus fulvus</name>
    <dbReference type="NCBI Taxonomy" id="1125967"/>
    <lineage>
        <taxon>Bacteria</taxon>
        <taxon>Bacillati</taxon>
        <taxon>Bacillota</taxon>
        <taxon>Bacilli</taxon>
        <taxon>Bacillales</taxon>
        <taxon>Paenibacillaceae</taxon>
        <taxon>Brevibacillus</taxon>
    </lineage>
</organism>
<name>A0A939BN86_9BACL</name>
<dbReference type="RefSeq" id="WP_204516347.1">
    <property type="nucleotide sequence ID" value="NZ_BAABIN010000009.1"/>
</dbReference>
<evidence type="ECO:0008006" key="3">
    <source>
        <dbReference type="Google" id="ProtNLM"/>
    </source>
</evidence>
<dbReference type="AlphaFoldDB" id="A0A939BN86"/>